<feature type="signal peptide" evidence="1">
    <location>
        <begin position="1"/>
        <end position="23"/>
    </location>
</feature>
<reference evidence="2 3" key="1">
    <citation type="submission" date="2020-07" db="EMBL/GenBank/DDBJ databases">
        <title>Novel species isolated from subtropical streams in China.</title>
        <authorList>
            <person name="Lu H."/>
        </authorList>
    </citation>
    <scope>NUCLEOTIDE SEQUENCE [LARGE SCALE GENOMIC DNA]</scope>
    <source>
        <strain evidence="2 3">FT3S</strain>
    </source>
</reference>
<evidence type="ECO:0000313" key="2">
    <source>
        <dbReference type="EMBL" id="MBA5605249.1"/>
    </source>
</evidence>
<organism evidence="2 3">
    <name type="scientific">Rugamonas fusca</name>
    <dbReference type="NCBI Taxonomy" id="2758568"/>
    <lineage>
        <taxon>Bacteria</taxon>
        <taxon>Pseudomonadati</taxon>
        <taxon>Pseudomonadota</taxon>
        <taxon>Betaproteobacteria</taxon>
        <taxon>Burkholderiales</taxon>
        <taxon>Oxalobacteraceae</taxon>
        <taxon>Telluria group</taxon>
        <taxon>Rugamonas</taxon>
    </lineage>
</organism>
<dbReference type="EMBL" id="JACEZS010000005">
    <property type="protein sequence ID" value="MBA5605249.1"/>
    <property type="molecule type" value="Genomic_DNA"/>
</dbReference>
<protein>
    <submittedName>
        <fullName evidence="2">DUF2059 domain-containing protein</fullName>
    </submittedName>
</protein>
<sequence>MQANIKTTIAALALCGASLSALAATAAPAPAPAAAAPAAAISPAKQALIDKILKLWNIDSIGQSMLQAPVADAVQQARAMLQGRASVEKRDAAMTDIVAEARKFMEEATPITRASADKLIPTTVAPILAERFNEEELRQLVAILESPVKKKFEALVPEMQRKLGEGVAADSRPVIDAKMKGLTEKIGLRLRAAVTP</sequence>
<dbReference type="AlphaFoldDB" id="A0A7W2EG44"/>
<keyword evidence="3" id="KW-1185">Reference proteome</keyword>
<accession>A0A7W2EG44</accession>
<keyword evidence="1" id="KW-0732">Signal</keyword>
<comment type="caution">
    <text evidence="2">The sequence shown here is derived from an EMBL/GenBank/DDBJ whole genome shotgun (WGS) entry which is preliminary data.</text>
</comment>
<feature type="chain" id="PRO_5031003171" evidence="1">
    <location>
        <begin position="24"/>
        <end position="196"/>
    </location>
</feature>
<evidence type="ECO:0000256" key="1">
    <source>
        <dbReference type="SAM" id="SignalP"/>
    </source>
</evidence>
<gene>
    <name evidence="2" type="ORF">H3H36_07750</name>
</gene>
<evidence type="ECO:0000313" key="3">
    <source>
        <dbReference type="Proteomes" id="UP000566711"/>
    </source>
</evidence>
<dbReference type="RefSeq" id="WP_182215967.1">
    <property type="nucleotide sequence ID" value="NZ_JACEZS010000005.1"/>
</dbReference>
<name>A0A7W2EG44_9BURK</name>
<dbReference type="Proteomes" id="UP000566711">
    <property type="component" value="Unassembled WGS sequence"/>
</dbReference>
<proteinExistence type="predicted"/>